<sequence length="229" mass="26425">MKWKERMISMKICIVEDNQKIREELTSFLQKYGYSVCSVEEFESDVVSAILKEKADLLLLDINLPVVDGYSICREIRKQSTMPVIIVTSRNTEMDELMSMNLGADDFITKPYNTQILLARINSVLKRAYHTVDKLDCGRFVLNLSKSLLEYDGREIELTKNELRILNTLARQAGNIVSREELMNDLWSSDMFVDENTLNVNVNRLRRKMEDAGLADVIETKRGQGYLLK</sequence>
<dbReference type="Gene3D" id="1.10.10.10">
    <property type="entry name" value="Winged helix-like DNA-binding domain superfamily/Winged helix DNA-binding domain"/>
    <property type="match status" value="1"/>
</dbReference>
<evidence type="ECO:0000313" key="11">
    <source>
        <dbReference type="Proteomes" id="UP000070366"/>
    </source>
</evidence>
<evidence type="ECO:0000256" key="6">
    <source>
        <dbReference type="PROSITE-ProRule" id="PRU00169"/>
    </source>
</evidence>
<comment type="caution">
    <text evidence="10">The sequence shown here is derived from an EMBL/GenBank/DDBJ whole genome shotgun (WGS) entry which is preliminary data.</text>
</comment>
<keyword evidence="11" id="KW-1185">Reference proteome</keyword>
<dbReference type="Pfam" id="PF00072">
    <property type="entry name" value="Response_reg"/>
    <property type="match status" value="1"/>
</dbReference>
<dbReference type="GO" id="GO:0006355">
    <property type="term" value="P:regulation of DNA-templated transcription"/>
    <property type="evidence" value="ECO:0007669"/>
    <property type="project" value="InterPro"/>
</dbReference>
<keyword evidence="2" id="KW-0805">Transcription regulation</keyword>
<dbReference type="STRING" id="626937.HMPREF3293_02444"/>
<dbReference type="PANTHER" id="PTHR48111">
    <property type="entry name" value="REGULATOR OF RPOS"/>
    <property type="match status" value="1"/>
</dbReference>
<dbReference type="InterPro" id="IPR001867">
    <property type="entry name" value="OmpR/PhoB-type_DNA-bd"/>
</dbReference>
<dbReference type="EMBL" id="LSZW01000063">
    <property type="protein sequence ID" value="KXK65186.1"/>
    <property type="molecule type" value="Genomic_DNA"/>
</dbReference>
<dbReference type="InterPro" id="IPR011006">
    <property type="entry name" value="CheY-like_superfamily"/>
</dbReference>
<feature type="domain" description="Response regulatory" evidence="8">
    <location>
        <begin position="11"/>
        <end position="125"/>
    </location>
</feature>
<evidence type="ECO:0000256" key="7">
    <source>
        <dbReference type="PROSITE-ProRule" id="PRU01091"/>
    </source>
</evidence>
<dbReference type="GO" id="GO:0005829">
    <property type="term" value="C:cytosol"/>
    <property type="evidence" value="ECO:0007669"/>
    <property type="project" value="TreeGrafter"/>
</dbReference>
<dbReference type="SUPFAM" id="SSF52172">
    <property type="entry name" value="CheY-like"/>
    <property type="match status" value="1"/>
</dbReference>
<dbReference type="AlphaFoldDB" id="A0A136Q3T1"/>
<evidence type="ECO:0000256" key="2">
    <source>
        <dbReference type="ARBA" id="ARBA00023015"/>
    </source>
</evidence>
<feature type="domain" description="OmpR/PhoB-type" evidence="9">
    <location>
        <begin position="132"/>
        <end position="229"/>
    </location>
</feature>
<dbReference type="Pfam" id="PF00486">
    <property type="entry name" value="Trans_reg_C"/>
    <property type="match status" value="1"/>
</dbReference>
<evidence type="ECO:0000259" key="9">
    <source>
        <dbReference type="PROSITE" id="PS51755"/>
    </source>
</evidence>
<dbReference type="InterPro" id="IPR016032">
    <property type="entry name" value="Sig_transdc_resp-reg_C-effctor"/>
</dbReference>
<protein>
    <recommendedName>
        <fullName evidence="1">Stage 0 sporulation protein A homolog</fullName>
    </recommendedName>
</protein>
<dbReference type="GO" id="GO:0000976">
    <property type="term" value="F:transcription cis-regulatory region binding"/>
    <property type="evidence" value="ECO:0007669"/>
    <property type="project" value="TreeGrafter"/>
</dbReference>
<dbReference type="Proteomes" id="UP000070366">
    <property type="component" value="Unassembled WGS sequence"/>
</dbReference>
<dbReference type="PANTHER" id="PTHR48111:SF43">
    <property type="entry name" value="STAGE 0 SPORULATION PROTEIN A HOMOLOG"/>
    <property type="match status" value="1"/>
</dbReference>
<dbReference type="PROSITE" id="PS50110">
    <property type="entry name" value="RESPONSE_REGULATORY"/>
    <property type="match status" value="1"/>
</dbReference>
<dbReference type="GO" id="GO:0000156">
    <property type="term" value="F:phosphorelay response regulator activity"/>
    <property type="evidence" value="ECO:0007669"/>
    <property type="project" value="TreeGrafter"/>
</dbReference>
<accession>A0A136Q3T1</accession>
<organism evidence="10 11">
    <name type="scientific">Christensenella minuta</name>
    <dbReference type="NCBI Taxonomy" id="626937"/>
    <lineage>
        <taxon>Bacteria</taxon>
        <taxon>Bacillati</taxon>
        <taxon>Bacillota</taxon>
        <taxon>Clostridia</taxon>
        <taxon>Christensenellales</taxon>
        <taxon>Christensenellaceae</taxon>
        <taxon>Christensenella</taxon>
    </lineage>
</organism>
<dbReference type="SMART" id="SM00862">
    <property type="entry name" value="Trans_reg_C"/>
    <property type="match status" value="1"/>
</dbReference>
<dbReference type="SMART" id="SM00448">
    <property type="entry name" value="REC"/>
    <property type="match status" value="1"/>
</dbReference>
<evidence type="ECO:0000256" key="3">
    <source>
        <dbReference type="ARBA" id="ARBA00023125"/>
    </source>
</evidence>
<proteinExistence type="predicted"/>
<comment type="function">
    <text evidence="5">May play the central regulatory role in sporulation. It may be an element of the effector pathway responsible for the activation of sporulation genes in response to nutritional stress. Spo0A may act in concert with spo0H (a sigma factor) to control the expression of some genes that are critical to the sporulation process.</text>
</comment>
<reference evidence="10 11" key="1">
    <citation type="submission" date="2016-02" db="EMBL/GenBank/DDBJ databases">
        <authorList>
            <person name="Wen L."/>
            <person name="He K."/>
            <person name="Yang H."/>
        </authorList>
    </citation>
    <scope>NUCLEOTIDE SEQUENCE [LARGE SCALE GENOMIC DNA]</scope>
    <source>
        <strain evidence="10 11">DSM 22607</strain>
    </source>
</reference>
<keyword evidence="3 7" id="KW-0238">DNA-binding</keyword>
<feature type="modified residue" description="4-aspartylphosphate" evidence="6">
    <location>
        <position position="61"/>
    </location>
</feature>
<dbReference type="SUPFAM" id="SSF46894">
    <property type="entry name" value="C-terminal effector domain of the bipartite response regulators"/>
    <property type="match status" value="1"/>
</dbReference>
<name>A0A136Q3T1_9FIRM</name>
<evidence type="ECO:0000313" key="10">
    <source>
        <dbReference type="EMBL" id="KXK65186.1"/>
    </source>
</evidence>
<dbReference type="InterPro" id="IPR039420">
    <property type="entry name" value="WalR-like"/>
</dbReference>
<dbReference type="InterPro" id="IPR036388">
    <property type="entry name" value="WH-like_DNA-bd_sf"/>
</dbReference>
<dbReference type="GO" id="GO:0032993">
    <property type="term" value="C:protein-DNA complex"/>
    <property type="evidence" value="ECO:0007669"/>
    <property type="project" value="TreeGrafter"/>
</dbReference>
<evidence type="ECO:0000256" key="5">
    <source>
        <dbReference type="ARBA" id="ARBA00024867"/>
    </source>
</evidence>
<dbReference type="PATRIC" id="fig|626937.4.peg.2401"/>
<dbReference type="CDD" id="cd00383">
    <property type="entry name" value="trans_reg_C"/>
    <property type="match status" value="1"/>
</dbReference>
<keyword evidence="6" id="KW-0597">Phosphoprotein</keyword>
<dbReference type="PROSITE" id="PS51755">
    <property type="entry name" value="OMPR_PHOB"/>
    <property type="match status" value="1"/>
</dbReference>
<dbReference type="InterPro" id="IPR001789">
    <property type="entry name" value="Sig_transdc_resp-reg_receiver"/>
</dbReference>
<evidence type="ECO:0000256" key="4">
    <source>
        <dbReference type="ARBA" id="ARBA00023163"/>
    </source>
</evidence>
<keyword evidence="4" id="KW-0804">Transcription</keyword>
<evidence type="ECO:0000259" key="8">
    <source>
        <dbReference type="PROSITE" id="PS50110"/>
    </source>
</evidence>
<dbReference type="Gene3D" id="3.40.50.2300">
    <property type="match status" value="1"/>
</dbReference>
<evidence type="ECO:0000256" key="1">
    <source>
        <dbReference type="ARBA" id="ARBA00018672"/>
    </source>
</evidence>
<gene>
    <name evidence="10" type="ORF">HMPREF3293_02444</name>
</gene>
<feature type="DNA-binding region" description="OmpR/PhoB-type" evidence="7">
    <location>
        <begin position="132"/>
        <end position="229"/>
    </location>
</feature>